<dbReference type="PANTHER" id="PTHR43820">
    <property type="entry name" value="HIGH-AFFINITY BRANCHED-CHAIN AMINO ACID TRANSPORT ATP-BINDING PROTEIN LIVF"/>
    <property type="match status" value="1"/>
</dbReference>
<evidence type="ECO:0000256" key="2">
    <source>
        <dbReference type="ARBA" id="ARBA00022448"/>
    </source>
</evidence>
<keyword evidence="3" id="KW-0547">Nucleotide-binding</keyword>
<evidence type="ECO:0000256" key="1">
    <source>
        <dbReference type="ARBA" id="ARBA00006526"/>
    </source>
</evidence>
<feature type="domain" description="ABC transporter" evidence="6">
    <location>
        <begin position="2"/>
        <end position="240"/>
    </location>
</feature>
<gene>
    <name evidence="7" type="ORF">SAMN05216522_104105</name>
</gene>
<evidence type="ECO:0000256" key="5">
    <source>
        <dbReference type="ARBA" id="ARBA00022970"/>
    </source>
</evidence>
<dbReference type="Pfam" id="PF00005">
    <property type="entry name" value="ABC_tran"/>
    <property type="match status" value="1"/>
</dbReference>
<dbReference type="SUPFAM" id="SSF52540">
    <property type="entry name" value="P-loop containing nucleoside triphosphate hydrolases"/>
    <property type="match status" value="1"/>
</dbReference>
<keyword evidence="5" id="KW-0029">Amino-acid transport</keyword>
<evidence type="ECO:0000259" key="6">
    <source>
        <dbReference type="PROSITE" id="PS50893"/>
    </source>
</evidence>
<dbReference type="InterPro" id="IPR003593">
    <property type="entry name" value="AAA+_ATPase"/>
</dbReference>
<dbReference type="Gene3D" id="3.40.50.300">
    <property type="entry name" value="P-loop containing nucleotide triphosphate hydrolases"/>
    <property type="match status" value="1"/>
</dbReference>
<dbReference type="GO" id="GO:0005524">
    <property type="term" value="F:ATP binding"/>
    <property type="evidence" value="ECO:0007669"/>
    <property type="project" value="UniProtKB-KW"/>
</dbReference>
<protein>
    <submittedName>
        <fullName evidence="7">ABC-type branched-chain amino acid transport system, ATPase component</fullName>
    </submittedName>
</protein>
<accession>A0A1H9H771</accession>
<dbReference type="InterPro" id="IPR052156">
    <property type="entry name" value="BCAA_Transport_ATP-bd_LivF"/>
</dbReference>
<keyword evidence="2" id="KW-0813">Transport</keyword>
<evidence type="ECO:0000313" key="8">
    <source>
        <dbReference type="Proteomes" id="UP000242515"/>
    </source>
</evidence>
<reference evidence="8" key="1">
    <citation type="submission" date="2016-10" db="EMBL/GenBank/DDBJ databases">
        <authorList>
            <person name="Varghese N."/>
            <person name="Submissions S."/>
        </authorList>
    </citation>
    <scope>NUCLEOTIDE SEQUENCE [LARGE SCALE GENOMIC DNA]</scope>
    <source>
        <strain evidence="8">8N4</strain>
    </source>
</reference>
<keyword evidence="4" id="KW-0067">ATP-binding</keyword>
<sequence length="246" mass="27056">MLQLREINQAYDDHHTLWDINLEVSQNSCSAIVGQQGTGKTTLFHCILGFLPIMSGEMTWQPKNTLPCSLISLPSQHRSQLGITYVPQGSPIFSQLSVEENLLIALKAGHPRSLPVTLPRLISELFPILLSKRHQRSGVLAKGLQYQLALARAVITHPKLILLDEPSEGLTASEADHLVAIIAALTKDYNISVLLMDNNLAFVTRVADKFTLLHHGRSVMSGTAADLMRFSGSEKWSNGSSPTRVM</sequence>
<dbReference type="STRING" id="988801.SAMN05216522_104105"/>
<evidence type="ECO:0000256" key="4">
    <source>
        <dbReference type="ARBA" id="ARBA00022840"/>
    </source>
</evidence>
<evidence type="ECO:0000256" key="3">
    <source>
        <dbReference type="ARBA" id="ARBA00022741"/>
    </source>
</evidence>
<keyword evidence="8" id="KW-1185">Reference proteome</keyword>
<dbReference type="PANTHER" id="PTHR43820:SF5">
    <property type="entry name" value="HIGH-AFFINITY BRANCHED-CHAIN AMINO ACID TRANSPORT ATP-BINDING PROTEIN"/>
    <property type="match status" value="1"/>
</dbReference>
<dbReference type="EMBL" id="FOGC01000004">
    <property type="protein sequence ID" value="SEQ58172.1"/>
    <property type="molecule type" value="Genomic_DNA"/>
</dbReference>
<dbReference type="Proteomes" id="UP000242515">
    <property type="component" value="Unassembled WGS sequence"/>
</dbReference>
<dbReference type="InterPro" id="IPR027417">
    <property type="entry name" value="P-loop_NTPase"/>
</dbReference>
<proteinExistence type="inferred from homology"/>
<evidence type="ECO:0000313" key="7">
    <source>
        <dbReference type="EMBL" id="SEQ58172.1"/>
    </source>
</evidence>
<dbReference type="OrthoDB" id="9776369at2"/>
<name>A0A1H9H771_9GAMM</name>
<organism evidence="7 8">
    <name type="scientific">Rosenbergiella nectarea</name>
    <dbReference type="NCBI Taxonomy" id="988801"/>
    <lineage>
        <taxon>Bacteria</taxon>
        <taxon>Pseudomonadati</taxon>
        <taxon>Pseudomonadota</taxon>
        <taxon>Gammaproteobacteria</taxon>
        <taxon>Enterobacterales</taxon>
        <taxon>Erwiniaceae</taxon>
        <taxon>Rosenbergiella</taxon>
    </lineage>
</organism>
<dbReference type="GO" id="GO:0016887">
    <property type="term" value="F:ATP hydrolysis activity"/>
    <property type="evidence" value="ECO:0007669"/>
    <property type="project" value="InterPro"/>
</dbReference>
<dbReference type="GO" id="GO:0015658">
    <property type="term" value="F:branched-chain amino acid transmembrane transporter activity"/>
    <property type="evidence" value="ECO:0007669"/>
    <property type="project" value="TreeGrafter"/>
</dbReference>
<dbReference type="RefSeq" id="WP_092674494.1">
    <property type="nucleotide sequence ID" value="NZ_FOGC01000004.1"/>
</dbReference>
<dbReference type="InterPro" id="IPR003439">
    <property type="entry name" value="ABC_transporter-like_ATP-bd"/>
</dbReference>
<dbReference type="SMART" id="SM00382">
    <property type="entry name" value="AAA"/>
    <property type="match status" value="1"/>
</dbReference>
<comment type="similarity">
    <text evidence="1">Belongs to the ABC transporter superfamily. Drug exporter-2 (TC 3.A.1.117) family.</text>
</comment>
<dbReference type="GO" id="GO:0015807">
    <property type="term" value="P:L-amino acid transport"/>
    <property type="evidence" value="ECO:0007669"/>
    <property type="project" value="TreeGrafter"/>
</dbReference>
<dbReference type="AlphaFoldDB" id="A0A1H9H771"/>
<dbReference type="PROSITE" id="PS50893">
    <property type="entry name" value="ABC_TRANSPORTER_2"/>
    <property type="match status" value="1"/>
</dbReference>